<protein>
    <submittedName>
        <fullName evidence="1">Uncharacterized protein</fullName>
    </submittedName>
</protein>
<organism evidence="1">
    <name type="scientific">Myoviridae sp. ctk251</name>
    <dbReference type="NCBI Taxonomy" id="2826689"/>
    <lineage>
        <taxon>Viruses</taxon>
        <taxon>Duplodnaviria</taxon>
        <taxon>Heunggongvirae</taxon>
        <taxon>Uroviricota</taxon>
        <taxon>Caudoviricetes</taxon>
    </lineage>
</organism>
<proteinExistence type="predicted"/>
<name>A0A8S5MSK1_9CAUD</name>
<dbReference type="EMBL" id="BK014979">
    <property type="protein sequence ID" value="DAD85305.1"/>
    <property type="molecule type" value="Genomic_DNA"/>
</dbReference>
<reference evidence="1" key="1">
    <citation type="journal article" date="2021" name="Proc. Natl. Acad. Sci. U.S.A.">
        <title>A Catalog of Tens of Thousands of Viruses from Human Metagenomes Reveals Hidden Associations with Chronic Diseases.</title>
        <authorList>
            <person name="Tisza M.J."/>
            <person name="Buck C.B."/>
        </authorList>
    </citation>
    <scope>NUCLEOTIDE SEQUENCE</scope>
    <source>
        <strain evidence="1">Ctk251</strain>
    </source>
</reference>
<accession>A0A8S5MSK1</accession>
<sequence>MLNTFLFMTHPLRNSSVLVLRSGASPLAEHRLVGYLVF</sequence>
<evidence type="ECO:0000313" key="1">
    <source>
        <dbReference type="EMBL" id="DAD85305.1"/>
    </source>
</evidence>